<accession>A0A485M2H6</accession>
<protein>
    <submittedName>
        <fullName evidence="1">Vitamin B12 dependent methionine synthase, activation domain</fullName>
    </submittedName>
</protein>
<dbReference type="GO" id="GO:0008705">
    <property type="term" value="F:methionine synthase activity"/>
    <property type="evidence" value="ECO:0007669"/>
    <property type="project" value="InterPro"/>
</dbReference>
<organism evidence="1">
    <name type="scientific">anaerobic digester metagenome</name>
    <dbReference type="NCBI Taxonomy" id="1263854"/>
    <lineage>
        <taxon>unclassified sequences</taxon>
        <taxon>metagenomes</taxon>
        <taxon>ecological metagenomes</taxon>
    </lineage>
</organism>
<proteinExistence type="predicted"/>
<sequence length="217" mass="23775">MVKDPVFFHAIHLDMPVEAVYRRLGYRRAHTQLGPGQQREMEAVLEDAAGMIELKGSALILSADMRRDGEIALETGDVLRSKGLARMLSLSRWVLLMGATAGNRIMDEIRSCSAGGNLARAVVLDAAASEMTDSALDWISAWIGQQVRREGLEVTPKRFSAGYGDFDLENQKVMYERLRLGEIGVSITDACILLPEKSVTAVAGIRKVEREDGGKGQ</sequence>
<reference evidence="1" key="1">
    <citation type="submission" date="2019-03" db="EMBL/GenBank/DDBJ databases">
        <authorList>
            <person name="Hao L."/>
        </authorList>
    </citation>
    <scope>NUCLEOTIDE SEQUENCE</scope>
</reference>
<dbReference type="EMBL" id="CAADRM010000109">
    <property type="protein sequence ID" value="VFU15837.1"/>
    <property type="molecule type" value="Genomic_DNA"/>
</dbReference>
<dbReference type="InterPro" id="IPR037010">
    <property type="entry name" value="VitB12-dep_Met_synth_activ_sf"/>
</dbReference>
<name>A0A485M2H6_9ZZZZ</name>
<dbReference type="Gene3D" id="3.40.109.40">
    <property type="match status" value="1"/>
</dbReference>
<gene>
    <name evidence="1" type="ORF">SCFA_450067</name>
</gene>
<evidence type="ECO:0000313" key="1">
    <source>
        <dbReference type="EMBL" id="VFU15837.1"/>
    </source>
</evidence>
<dbReference type="AlphaFoldDB" id="A0A485M2H6"/>
<dbReference type="SUPFAM" id="SSF56507">
    <property type="entry name" value="Methionine synthase activation domain-like"/>
    <property type="match status" value="1"/>
</dbReference>